<evidence type="ECO:0000256" key="1">
    <source>
        <dbReference type="ARBA" id="ARBA00006295"/>
    </source>
</evidence>
<dbReference type="NCBIfam" id="TIGR00180">
    <property type="entry name" value="parB_part"/>
    <property type="match status" value="1"/>
</dbReference>
<protein>
    <submittedName>
        <fullName evidence="4">Plasmid partitioning protein ParB</fullName>
    </submittedName>
</protein>
<dbReference type="AlphaFoldDB" id="A0A0C1NGL9"/>
<dbReference type="InterPro" id="IPR050336">
    <property type="entry name" value="Chromosome_partition/occlusion"/>
</dbReference>
<dbReference type="Gene3D" id="3.90.1530.30">
    <property type="match status" value="1"/>
</dbReference>
<evidence type="ECO:0000259" key="3">
    <source>
        <dbReference type="SMART" id="SM00470"/>
    </source>
</evidence>
<dbReference type="FunFam" id="3.90.1530.30:FF:000001">
    <property type="entry name" value="Chromosome partitioning protein ParB"/>
    <property type="match status" value="1"/>
</dbReference>
<organism evidence="4">
    <name type="scientific">Tolypothrix bouteillei VB521301</name>
    <dbReference type="NCBI Taxonomy" id="1479485"/>
    <lineage>
        <taxon>Bacteria</taxon>
        <taxon>Bacillati</taxon>
        <taxon>Cyanobacteriota</taxon>
        <taxon>Cyanophyceae</taxon>
        <taxon>Nostocales</taxon>
        <taxon>Tolypothrichaceae</taxon>
        <taxon>Tolypothrix</taxon>
    </lineage>
</organism>
<dbReference type="STRING" id="1479485.DA73_0201565"/>
<dbReference type="GO" id="GO:0003677">
    <property type="term" value="F:DNA binding"/>
    <property type="evidence" value="ECO:0007669"/>
    <property type="project" value="UniProtKB-KW"/>
</dbReference>
<gene>
    <name evidence="4" type="ORF">DA73_0201565</name>
</gene>
<dbReference type="OrthoDB" id="9802051at2"/>
<name>A0A0C1NGL9_9CYAN</name>
<proteinExistence type="inferred from homology"/>
<dbReference type="CDD" id="cd16393">
    <property type="entry name" value="SPO0J_N"/>
    <property type="match status" value="1"/>
</dbReference>
<comment type="similarity">
    <text evidence="1">Belongs to the ParB family.</text>
</comment>
<keyword evidence="2" id="KW-0238">DNA-binding</keyword>
<dbReference type="PANTHER" id="PTHR33375">
    <property type="entry name" value="CHROMOSOME-PARTITIONING PROTEIN PARB-RELATED"/>
    <property type="match status" value="1"/>
</dbReference>
<accession>A0A0C1NGL9</accession>
<dbReference type="Pfam" id="PF17762">
    <property type="entry name" value="HTH_ParB"/>
    <property type="match status" value="1"/>
</dbReference>
<dbReference type="Gene3D" id="1.10.10.2830">
    <property type="match status" value="1"/>
</dbReference>
<dbReference type="GO" id="GO:0007059">
    <property type="term" value="P:chromosome segregation"/>
    <property type="evidence" value="ECO:0007669"/>
    <property type="project" value="TreeGrafter"/>
</dbReference>
<feature type="domain" description="ParB-like N-terminal" evidence="3">
    <location>
        <begin position="36"/>
        <end position="126"/>
    </location>
</feature>
<dbReference type="PANTHER" id="PTHR33375:SF7">
    <property type="entry name" value="CHROMOSOME 2-PARTITIONING PROTEIN PARB-RELATED"/>
    <property type="match status" value="1"/>
</dbReference>
<dbReference type="Pfam" id="PF02195">
    <property type="entry name" value="ParB_N"/>
    <property type="match status" value="1"/>
</dbReference>
<dbReference type="SUPFAM" id="SSF110849">
    <property type="entry name" value="ParB/Sulfiredoxin"/>
    <property type="match status" value="1"/>
</dbReference>
<dbReference type="InterPro" id="IPR003115">
    <property type="entry name" value="ParB_N"/>
</dbReference>
<dbReference type="InterPro" id="IPR041468">
    <property type="entry name" value="HTH_ParB/Spo0J"/>
</dbReference>
<comment type="caution">
    <text evidence="4">The sequence shown here is derived from an EMBL/GenBank/DDBJ whole genome shotgun (WGS) entry which is preliminary data.</text>
</comment>
<dbReference type="SMART" id="SM00470">
    <property type="entry name" value="ParB"/>
    <property type="match status" value="1"/>
</dbReference>
<reference evidence="4" key="1">
    <citation type="journal article" date="2015" name="Genome Announc.">
        <title>Draft Genome Sequence of Tolypothrix boutellei Strain VB521301.</title>
        <authorList>
            <person name="Chandrababunaidu M.M."/>
            <person name="Singh D."/>
            <person name="Sen D."/>
            <person name="Bhan S."/>
            <person name="Das S."/>
            <person name="Gupta A."/>
            <person name="Adhikary S.P."/>
            <person name="Tripathy S."/>
        </authorList>
    </citation>
    <scope>NUCLEOTIDE SEQUENCE</scope>
    <source>
        <strain evidence="4">VB521301</strain>
    </source>
</reference>
<dbReference type="SUPFAM" id="SSF109709">
    <property type="entry name" value="KorB DNA-binding domain-like"/>
    <property type="match status" value="1"/>
</dbReference>
<dbReference type="EMBL" id="JHEG02000001">
    <property type="protein sequence ID" value="KIE14037.1"/>
    <property type="molecule type" value="Genomic_DNA"/>
</dbReference>
<dbReference type="GO" id="GO:0005694">
    <property type="term" value="C:chromosome"/>
    <property type="evidence" value="ECO:0007669"/>
    <property type="project" value="TreeGrafter"/>
</dbReference>
<dbReference type="InterPro" id="IPR036086">
    <property type="entry name" value="ParB/Sulfiredoxin_sf"/>
</dbReference>
<evidence type="ECO:0000256" key="2">
    <source>
        <dbReference type="ARBA" id="ARBA00023125"/>
    </source>
</evidence>
<sequence>MSSKKDIPYTQLKKRPLDLMFGGETEVPISKELPKSEIAIAQIQLPPSQPRRYFDPDKLVELSRSIQEVGILEPLLVRPLSEGSYELIAGERRYRAARMVGLKAVPVVIREMDDDTMRKVRLIENLQREDLNLWEETEGIVELLSVRLALPIEEVPRLLYRLQNDRKKAKDEFTHNVMVNSEEDTLKVVEEVFSALGRMSWESFVKNRLPLLNLPEDVIAKLQSGEIEYTKAKAIAKIKDEPVRVELLQEAIALNWSLSEIQERVNAVLQKKKDALNSSLKSQYKELSKQLGTSKVWTNPQKQKSLEKLLSQIKALLED</sequence>
<evidence type="ECO:0000313" key="4">
    <source>
        <dbReference type="EMBL" id="KIE14037.1"/>
    </source>
</evidence>
<dbReference type="InterPro" id="IPR004437">
    <property type="entry name" value="ParB/RepB/Spo0J"/>
</dbReference>